<name>A0A4S4E003_CAMSN</name>
<evidence type="ECO:0000256" key="14">
    <source>
        <dbReference type="SAM" id="MobiDB-lite"/>
    </source>
</evidence>
<keyword evidence="3" id="KW-0479">Metal-binding</keyword>
<dbReference type="PANTHER" id="PTHR11073">
    <property type="entry name" value="CALRETICULIN AND CALNEXIN"/>
    <property type="match status" value="1"/>
</dbReference>
<dbReference type="GO" id="GO:0005789">
    <property type="term" value="C:endoplasmic reticulum membrane"/>
    <property type="evidence" value="ECO:0007669"/>
    <property type="project" value="TreeGrafter"/>
</dbReference>
<evidence type="ECO:0000256" key="12">
    <source>
        <dbReference type="ARBA" id="ARBA00037091"/>
    </source>
</evidence>
<comment type="subcellular location">
    <subcellularLocation>
        <location evidence="1">Endoplasmic reticulum lumen</location>
    </subcellularLocation>
</comment>
<dbReference type="FunFam" id="2.60.120.200:FF:000339">
    <property type="entry name" value="Calreticulin 3"/>
    <property type="match status" value="1"/>
</dbReference>
<evidence type="ECO:0000256" key="11">
    <source>
        <dbReference type="ARBA" id="ARBA00023186"/>
    </source>
</evidence>
<evidence type="ECO:0000256" key="13">
    <source>
        <dbReference type="RuleBase" id="RU362126"/>
    </source>
</evidence>
<proteinExistence type="inferred from homology"/>
<feature type="region of interest" description="Disordered" evidence="14">
    <location>
        <begin position="151"/>
        <end position="179"/>
    </location>
</feature>
<keyword evidence="4" id="KW-0732">Signal</keyword>
<evidence type="ECO:0000256" key="9">
    <source>
        <dbReference type="ARBA" id="ARBA00022837"/>
    </source>
</evidence>
<dbReference type="InterPro" id="IPR009033">
    <property type="entry name" value="Calreticulin/calnexin_P_dom_sf"/>
</dbReference>
<evidence type="ECO:0000256" key="6">
    <source>
        <dbReference type="ARBA" id="ARBA00022737"/>
    </source>
</evidence>
<evidence type="ECO:0000256" key="8">
    <source>
        <dbReference type="ARBA" id="ARBA00022833"/>
    </source>
</evidence>
<keyword evidence="5" id="KW-0430">Lectin</keyword>
<accession>A0A4S4E003</accession>
<evidence type="ECO:0000256" key="3">
    <source>
        <dbReference type="ARBA" id="ARBA00022723"/>
    </source>
</evidence>
<dbReference type="PANTHER" id="PTHR11073:SF2">
    <property type="entry name" value="CALRETICULIN"/>
    <property type="match status" value="1"/>
</dbReference>
<evidence type="ECO:0000256" key="1">
    <source>
        <dbReference type="ARBA" id="ARBA00004319"/>
    </source>
</evidence>
<dbReference type="GO" id="GO:0006457">
    <property type="term" value="P:protein folding"/>
    <property type="evidence" value="ECO:0007669"/>
    <property type="project" value="InterPro"/>
</dbReference>
<evidence type="ECO:0000313" key="16">
    <source>
        <dbReference type="Proteomes" id="UP000306102"/>
    </source>
</evidence>
<dbReference type="GO" id="GO:0036503">
    <property type="term" value="P:ERAD pathway"/>
    <property type="evidence" value="ECO:0007669"/>
    <property type="project" value="TreeGrafter"/>
</dbReference>
<keyword evidence="11 13" id="KW-0143">Chaperone</keyword>
<sequence length="205" mass="23909">MPDMLRITSVLSNLVNNKWKGNIGILLKSVGIIVQLKVKESKSAPGCINDSLLTGLQFVEGFESFFFVKRWTMHQLKIKNPNYQRKWKTHMIDNPEFKDDPEIYVFPKLKYVGIELWQVKSGTLFDNVLICDDLDYAMKLAEETWGKQKDAEKAAFDEAEKKREEEESKDDPVDSDGNKHWWLHSKQELWLIVLISFDSPEELNQ</sequence>
<keyword evidence="7 13" id="KW-0256">Endoplasmic reticulum</keyword>
<evidence type="ECO:0000313" key="15">
    <source>
        <dbReference type="EMBL" id="THG09088.1"/>
    </source>
</evidence>
<protein>
    <recommendedName>
        <fullName evidence="17">Calreticulin</fullName>
    </recommendedName>
</protein>
<dbReference type="GO" id="GO:0005509">
    <property type="term" value="F:calcium ion binding"/>
    <property type="evidence" value="ECO:0007669"/>
    <property type="project" value="InterPro"/>
</dbReference>
<dbReference type="Pfam" id="PF00262">
    <property type="entry name" value="Calreticulin"/>
    <property type="match status" value="1"/>
</dbReference>
<dbReference type="SUPFAM" id="SSF63887">
    <property type="entry name" value="P-domain of calnexin/calreticulin"/>
    <property type="match status" value="1"/>
</dbReference>
<gene>
    <name evidence="15" type="ORF">TEA_016792</name>
</gene>
<dbReference type="Gene3D" id="2.60.120.200">
    <property type="match status" value="1"/>
</dbReference>
<evidence type="ECO:0000256" key="2">
    <source>
        <dbReference type="ARBA" id="ARBA00010983"/>
    </source>
</evidence>
<dbReference type="EMBL" id="SDRB02008773">
    <property type="protein sequence ID" value="THG09088.1"/>
    <property type="molecule type" value="Genomic_DNA"/>
</dbReference>
<evidence type="ECO:0000256" key="7">
    <source>
        <dbReference type="ARBA" id="ARBA00022824"/>
    </source>
</evidence>
<evidence type="ECO:0000256" key="4">
    <source>
        <dbReference type="ARBA" id="ARBA00022729"/>
    </source>
</evidence>
<evidence type="ECO:0000256" key="10">
    <source>
        <dbReference type="ARBA" id="ARBA00023180"/>
    </source>
</evidence>
<dbReference type="InterPro" id="IPR001580">
    <property type="entry name" value="Calret/calnex"/>
</dbReference>
<keyword evidence="8" id="KW-0862">Zinc</keyword>
<dbReference type="GO" id="GO:0051082">
    <property type="term" value="F:unfolded protein binding"/>
    <property type="evidence" value="ECO:0007669"/>
    <property type="project" value="InterPro"/>
</dbReference>
<comment type="caution">
    <text evidence="15">The sequence shown here is derived from an EMBL/GenBank/DDBJ whole genome shotgun (WGS) entry which is preliminary data.</text>
</comment>
<comment type="similarity">
    <text evidence="2 13">Belongs to the calreticulin family.</text>
</comment>
<dbReference type="GO" id="GO:0005788">
    <property type="term" value="C:endoplasmic reticulum lumen"/>
    <property type="evidence" value="ECO:0007669"/>
    <property type="project" value="UniProtKB-SubCell"/>
</dbReference>
<evidence type="ECO:0008006" key="17">
    <source>
        <dbReference type="Google" id="ProtNLM"/>
    </source>
</evidence>
<dbReference type="PRINTS" id="PR00626">
    <property type="entry name" value="CALRETICULIN"/>
</dbReference>
<comment type="function">
    <text evidence="12">Molecular calcium-binding chaperone promoting folding, oligomeric assembly and quality control in the ER via the calreticulin/calnexin cycle. This lectin may interact transiently with almost all of the monoglucosylated glycoproteins that are synthesized in the ER.</text>
</comment>
<organism evidence="15 16">
    <name type="scientific">Camellia sinensis var. sinensis</name>
    <name type="common">China tea</name>
    <dbReference type="NCBI Taxonomy" id="542762"/>
    <lineage>
        <taxon>Eukaryota</taxon>
        <taxon>Viridiplantae</taxon>
        <taxon>Streptophyta</taxon>
        <taxon>Embryophyta</taxon>
        <taxon>Tracheophyta</taxon>
        <taxon>Spermatophyta</taxon>
        <taxon>Magnoliopsida</taxon>
        <taxon>eudicotyledons</taxon>
        <taxon>Gunneridae</taxon>
        <taxon>Pentapetalae</taxon>
        <taxon>asterids</taxon>
        <taxon>Ericales</taxon>
        <taxon>Theaceae</taxon>
        <taxon>Camellia</taxon>
    </lineage>
</organism>
<dbReference type="Proteomes" id="UP000306102">
    <property type="component" value="Unassembled WGS sequence"/>
</dbReference>
<dbReference type="STRING" id="542762.A0A4S4E003"/>
<evidence type="ECO:0000256" key="5">
    <source>
        <dbReference type="ARBA" id="ARBA00022734"/>
    </source>
</evidence>
<keyword evidence="6" id="KW-0677">Repeat</keyword>
<dbReference type="GO" id="GO:0030246">
    <property type="term" value="F:carbohydrate binding"/>
    <property type="evidence" value="ECO:0007669"/>
    <property type="project" value="UniProtKB-KW"/>
</dbReference>
<keyword evidence="10" id="KW-0325">Glycoprotein</keyword>
<reference evidence="15 16" key="1">
    <citation type="journal article" date="2018" name="Proc. Natl. Acad. Sci. U.S.A.">
        <title>Draft genome sequence of Camellia sinensis var. sinensis provides insights into the evolution of the tea genome and tea quality.</title>
        <authorList>
            <person name="Wei C."/>
            <person name="Yang H."/>
            <person name="Wang S."/>
            <person name="Zhao J."/>
            <person name="Liu C."/>
            <person name="Gao L."/>
            <person name="Xia E."/>
            <person name="Lu Y."/>
            <person name="Tai Y."/>
            <person name="She G."/>
            <person name="Sun J."/>
            <person name="Cao H."/>
            <person name="Tong W."/>
            <person name="Gao Q."/>
            <person name="Li Y."/>
            <person name="Deng W."/>
            <person name="Jiang X."/>
            <person name="Wang W."/>
            <person name="Chen Q."/>
            <person name="Zhang S."/>
            <person name="Li H."/>
            <person name="Wu J."/>
            <person name="Wang P."/>
            <person name="Li P."/>
            <person name="Shi C."/>
            <person name="Zheng F."/>
            <person name="Jian J."/>
            <person name="Huang B."/>
            <person name="Shan D."/>
            <person name="Shi M."/>
            <person name="Fang C."/>
            <person name="Yue Y."/>
            <person name="Li F."/>
            <person name="Li D."/>
            <person name="Wei S."/>
            <person name="Han B."/>
            <person name="Jiang C."/>
            <person name="Yin Y."/>
            <person name="Xia T."/>
            <person name="Zhang Z."/>
            <person name="Bennetzen J.L."/>
            <person name="Zhao S."/>
            <person name="Wan X."/>
        </authorList>
    </citation>
    <scope>NUCLEOTIDE SEQUENCE [LARGE SCALE GENOMIC DNA]</scope>
    <source>
        <strain evidence="16">cv. Shuchazao</strain>
        <tissue evidence="15">Leaf</tissue>
    </source>
</reference>
<keyword evidence="16" id="KW-1185">Reference proteome</keyword>
<keyword evidence="9" id="KW-0106">Calcium</keyword>
<dbReference type="AlphaFoldDB" id="A0A4S4E003"/>